<comment type="similarity">
    <text evidence="1">Belongs to the CBF/MAK21 family.</text>
</comment>
<comment type="caution">
    <text evidence="4">The sequence shown here is derived from an EMBL/GenBank/DDBJ whole genome shotgun (WGS) entry which is preliminary data.</text>
</comment>
<feature type="domain" description="CCAAT-binding factor" evidence="3">
    <location>
        <begin position="386"/>
        <end position="532"/>
    </location>
</feature>
<dbReference type="Proteomes" id="UP000807342">
    <property type="component" value="Unassembled WGS sequence"/>
</dbReference>
<organism evidence="4 5">
    <name type="scientific">Macrolepiota fuliginosa MF-IS2</name>
    <dbReference type="NCBI Taxonomy" id="1400762"/>
    <lineage>
        <taxon>Eukaryota</taxon>
        <taxon>Fungi</taxon>
        <taxon>Dikarya</taxon>
        <taxon>Basidiomycota</taxon>
        <taxon>Agaricomycotina</taxon>
        <taxon>Agaricomycetes</taxon>
        <taxon>Agaricomycetidae</taxon>
        <taxon>Agaricales</taxon>
        <taxon>Agaricineae</taxon>
        <taxon>Agaricaceae</taxon>
        <taxon>Macrolepiota</taxon>
    </lineage>
</organism>
<dbReference type="PANTHER" id="PTHR12455:SF0">
    <property type="entry name" value="NUCLEOLAR COMPLEX PROTEIN 4 HOMOLOG"/>
    <property type="match status" value="1"/>
</dbReference>
<dbReference type="PANTHER" id="PTHR12455">
    <property type="entry name" value="NUCLEOLAR COMPLEX PROTEIN 4"/>
    <property type="match status" value="1"/>
</dbReference>
<reference evidence="4" key="1">
    <citation type="submission" date="2020-11" db="EMBL/GenBank/DDBJ databases">
        <authorList>
            <consortium name="DOE Joint Genome Institute"/>
            <person name="Ahrendt S."/>
            <person name="Riley R."/>
            <person name="Andreopoulos W."/>
            <person name="Labutti K."/>
            <person name="Pangilinan J."/>
            <person name="Ruiz-Duenas F.J."/>
            <person name="Barrasa J.M."/>
            <person name="Sanchez-Garcia M."/>
            <person name="Camarero S."/>
            <person name="Miyauchi S."/>
            <person name="Serrano A."/>
            <person name="Linde D."/>
            <person name="Babiker R."/>
            <person name="Drula E."/>
            <person name="Ayuso-Fernandez I."/>
            <person name="Pacheco R."/>
            <person name="Padilla G."/>
            <person name="Ferreira P."/>
            <person name="Barriuso J."/>
            <person name="Kellner H."/>
            <person name="Castanera R."/>
            <person name="Alfaro M."/>
            <person name="Ramirez L."/>
            <person name="Pisabarro A.G."/>
            <person name="Kuo A."/>
            <person name="Tritt A."/>
            <person name="Lipzen A."/>
            <person name="He G."/>
            <person name="Yan M."/>
            <person name="Ng V."/>
            <person name="Cullen D."/>
            <person name="Martin F."/>
            <person name="Rosso M.-N."/>
            <person name="Henrissat B."/>
            <person name="Hibbett D."/>
            <person name="Martinez A.T."/>
            <person name="Grigoriev I.V."/>
        </authorList>
    </citation>
    <scope>NUCLEOTIDE SEQUENCE</scope>
    <source>
        <strain evidence="4">MF-IS2</strain>
    </source>
</reference>
<dbReference type="GO" id="GO:0030692">
    <property type="term" value="C:Noc4p-Nop14p complex"/>
    <property type="evidence" value="ECO:0007669"/>
    <property type="project" value="TreeGrafter"/>
</dbReference>
<evidence type="ECO:0000256" key="2">
    <source>
        <dbReference type="SAM" id="MobiDB-lite"/>
    </source>
</evidence>
<evidence type="ECO:0000313" key="4">
    <source>
        <dbReference type="EMBL" id="KAF9448135.1"/>
    </source>
</evidence>
<keyword evidence="5" id="KW-1185">Reference proteome</keyword>
<dbReference type="Pfam" id="PF03914">
    <property type="entry name" value="CBF"/>
    <property type="match status" value="1"/>
</dbReference>
<name>A0A9P6C3W6_9AGAR</name>
<dbReference type="InterPro" id="IPR005612">
    <property type="entry name" value="CCAAT-binding_factor"/>
</dbReference>
<accession>A0A9P6C3W6</accession>
<proteinExistence type="inferred from homology"/>
<evidence type="ECO:0000256" key="1">
    <source>
        <dbReference type="ARBA" id="ARBA00007797"/>
    </source>
</evidence>
<dbReference type="EMBL" id="MU151172">
    <property type="protein sequence ID" value="KAF9448135.1"/>
    <property type="molecule type" value="Genomic_DNA"/>
</dbReference>
<dbReference type="AlphaFoldDB" id="A0A9P6C3W6"/>
<dbReference type="OrthoDB" id="10263185at2759"/>
<feature type="compositionally biased region" description="Basic and acidic residues" evidence="2">
    <location>
        <begin position="277"/>
        <end position="291"/>
    </location>
</feature>
<dbReference type="InterPro" id="IPR027193">
    <property type="entry name" value="Noc4"/>
</dbReference>
<evidence type="ECO:0000259" key="3">
    <source>
        <dbReference type="Pfam" id="PF03914"/>
    </source>
</evidence>
<gene>
    <name evidence="4" type="ORF">P691DRAFT_801316</name>
</gene>
<dbReference type="GO" id="GO:0032040">
    <property type="term" value="C:small-subunit processome"/>
    <property type="evidence" value="ECO:0007669"/>
    <property type="project" value="TreeGrafter"/>
</dbReference>
<protein>
    <submittedName>
        <fullName evidence="4">CBF-domain-containing protein</fullName>
    </submittedName>
</protein>
<dbReference type="GO" id="GO:0042254">
    <property type="term" value="P:ribosome biogenesis"/>
    <property type="evidence" value="ECO:0007669"/>
    <property type="project" value="InterPro"/>
</dbReference>
<evidence type="ECO:0000313" key="5">
    <source>
        <dbReference type="Proteomes" id="UP000807342"/>
    </source>
</evidence>
<sequence length="620" mass="70279">MPPRSLPPTKKRRIDHDTGFTERMSLIESALIDAVGKNESLNSLADLLDIVHSEKDAQKTSKAIYASYRVFVVIITSRKLGLGVDEAAKLVKTWLLEQLNTYVVFLTGLLKDVEKTLRISALQILFSLQKHLSTLYSTNSSSSSKSQPQFHLSHFRKIVSALLLCSPSPRLGSENIDDQLLDPDVANYFYETWLSVHDDIRWFFFRESATILNAHPNHPTLPLNLLSILERLTTFPTEPSELNAWWVVEVGTPPPKSKRSKANGDASDSDIEAPESNDNKDDNDDWRKYFEDEPAPPEAPKAKDPGIRLHQMTIHQSLHSLASHRAVFTRTWLALLPRLSKSDTAEKLVVRVLNVMHRGILPHLTRPVLIMDWVGACVDYGGSVGLLALNALFILMKDYNLDYPAFYTRLYAFLDRDVLHLKHRARFFRMTELFLSSTHLPAILLASFIKRLSRLSLSAPPAAIVMIIPFIYNTLKKHPALMVMIHNNSTPDEYTDPFLPSEPNPTLTRALESSLWELVSHRSHYHTTVSTLCKIFAEPFTKPNYPLEDFLDHTYATLFETDANRKIKKEPALAIDWPRGFISFPISVMSTDTMLIDDGEAESAPLQQNVDVVGELWNFT</sequence>
<feature type="region of interest" description="Disordered" evidence="2">
    <location>
        <begin position="253"/>
        <end position="304"/>
    </location>
</feature>